<comment type="caution">
    <text evidence="1">The sequence shown here is derived from an EMBL/GenBank/DDBJ whole genome shotgun (WGS) entry which is preliminary data.</text>
</comment>
<evidence type="ECO:0000313" key="2">
    <source>
        <dbReference type="Proteomes" id="UP000054783"/>
    </source>
</evidence>
<evidence type="ECO:0000313" key="1">
    <source>
        <dbReference type="EMBL" id="KRY17218.1"/>
    </source>
</evidence>
<sequence>MRKDGTDFPNAGNAISFGQLLSKMKLHADRIAALYTRTCLEHLELRIATLQAKLHVTVLLFGVVIPSDDGMKLKLTSFRSREKQVHAKCPSGALKSRLLKADYSNMYDNSTKQSLLLIGYFSGNAIELYRFGLNPSAGFFVSSFLISIIELDSSRKCICSKAADKCQLRRNRSSNCETTLTVTCCGKWSTAENDQVTICV</sequence>
<reference evidence="1 2" key="1">
    <citation type="submission" date="2015-01" db="EMBL/GenBank/DDBJ databases">
        <title>Evolution of Trichinella species and genotypes.</title>
        <authorList>
            <person name="Korhonen P.K."/>
            <person name="Edoardo P."/>
            <person name="Giuseppe L.R."/>
            <person name="Gasser R.B."/>
        </authorList>
    </citation>
    <scope>NUCLEOTIDE SEQUENCE [LARGE SCALE GENOMIC DNA]</scope>
    <source>
        <strain evidence="1">ISS2496</strain>
    </source>
</reference>
<dbReference type="AlphaFoldDB" id="A0A0V0ZXQ1"/>
<proteinExistence type="predicted"/>
<accession>A0A0V0ZXQ1</accession>
<dbReference type="OrthoDB" id="10372028at2759"/>
<dbReference type="Proteomes" id="UP000054783">
    <property type="component" value="Unassembled WGS sequence"/>
</dbReference>
<name>A0A0V0ZXQ1_9BILA</name>
<gene>
    <name evidence="1" type="ORF">T12_6181</name>
</gene>
<organism evidence="1 2">
    <name type="scientific">Trichinella patagoniensis</name>
    <dbReference type="NCBI Taxonomy" id="990121"/>
    <lineage>
        <taxon>Eukaryota</taxon>
        <taxon>Metazoa</taxon>
        <taxon>Ecdysozoa</taxon>
        <taxon>Nematoda</taxon>
        <taxon>Enoplea</taxon>
        <taxon>Dorylaimia</taxon>
        <taxon>Trichinellida</taxon>
        <taxon>Trichinellidae</taxon>
        <taxon>Trichinella</taxon>
    </lineage>
</organism>
<keyword evidence="2" id="KW-1185">Reference proteome</keyword>
<dbReference type="EMBL" id="JYDQ01000065">
    <property type="protein sequence ID" value="KRY17218.1"/>
    <property type="molecule type" value="Genomic_DNA"/>
</dbReference>
<protein>
    <submittedName>
        <fullName evidence="1">Uncharacterized protein</fullName>
    </submittedName>
</protein>